<dbReference type="PRINTS" id="PR01840">
    <property type="entry name" value="TATCFAMILY"/>
</dbReference>
<dbReference type="GeneID" id="41826852"/>
<comment type="subcellular location">
    <subcellularLocation>
        <location evidence="1">Membrane</location>
        <topology evidence="1">Multi-pass membrane protein</topology>
    </subcellularLocation>
</comment>
<evidence type="ECO:0000256" key="6">
    <source>
        <dbReference type="SAM" id="Phobius"/>
    </source>
</evidence>
<evidence type="ECO:0000256" key="2">
    <source>
        <dbReference type="ARBA" id="ARBA00008882"/>
    </source>
</evidence>
<feature type="transmembrane region" description="Helical" evidence="6">
    <location>
        <begin position="194"/>
        <end position="215"/>
    </location>
</feature>
<dbReference type="PANTHER" id="PTHR30371:SF0">
    <property type="entry name" value="SEC-INDEPENDENT PROTEIN TRANSLOCASE PROTEIN TATC, CHLOROPLASTIC-RELATED"/>
    <property type="match status" value="1"/>
</dbReference>
<feature type="transmembrane region" description="Helical" evidence="6">
    <location>
        <begin position="221"/>
        <end position="241"/>
    </location>
</feature>
<evidence type="ECO:0000256" key="3">
    <source>
        <dbReference type="ARBA" id="ARBA00022692"/>
    </source>
</evidence>
<organism evidence="7">
    <name type="scientific">Nitzschia alba</name>
    <name type="common">Marine diatom</name>
    <dbReference type="NCBI Taxonomy" id="2858"/>
    <lineage>
        <taxon>Eukaryota</taxon>
        <taxon>Sar</taxon>
        <taxon>Stramenopiles</taxon>
        <taxon>Ochrophyta</taxon>
        <taxon>Bacillariophyta</taxon>
        <taxon>Bacillariophyceae</taxon>
        <taxon>Bacillariophycidae</taxon>
        <taxon>Bacillariales</taxon>
        <taxon>Bacillariaceae</taxon>
        <taxon>Nitzschia</taxon>
    </lineage>
</organism>
<protein>
    <submittedName>
        <fullName evidence="7">Sec-independent protein translocase component</fullName>
    </submittedName>
</protein>
<keyword evidence="7" id="KW-0934">Plastid</keyword>
<reference evidence="7" key="1">
    <citation type="submission" date="2019-06" db="EMBL/GenBank/DDBJ databases">
        <authorList>
            <person name="Grosvenor D.A."/>
            <person name="Keepers K.G."/>
            <person name="Pogoda C.S."/>
            <person name="Kane N.C."/>
            <person name="Kociolek J.P."/>
        </authorList>
    </citation>
    <scope>NUCLEOTIDE SEQUENCE</scope>
</reference>
<dbReference type="InterPro" id="IPR002033">
    <property type="entry name" value="TatC"/>
</dbReference>
<dbReference type="GO" id="GO:0009977">
    <property type="term" value="F:proton motive force dependent protein transmembrane transporter activity"/>
    <property type="evidence" value="ECO:0007669"/>
    <property type="project" value="TreeGrafter"/>
</dbReference>
<accession>A0A5C0F3S8</accession>
<feature type="transmembrane region" description="Helical" evidence="6">
    <location>
        <begin position="108"/>
        <end position="133"/>
    </location>
</feature>
<comment type="similarity">
    <text evidence="2">Belongs to the TatC family.</text>
</comment>
<keyword evidence="4 6" id="KW-1133">Transmembrane helix</keyword>
<evidence type="ECO:0000256" key="4">
    <source>
        <dbReference type="ARBA" id="ARBA00022989"/>
    </source>
</evidence>
<feature type="transmembrane region" description="Helical" evidence="6">
    <location>
        <begin position="35"/>
        <end position="58"/>
    </location>
</feature>
<dbReference type="HAMAP" id="MF_00902">
    <property type="entry name" value="TatC"/>
    <property type="match status" value="1"/>
</dbReference>
<dbReference type="GO" id="GO:0065002">
    <property type="term" value="P:intracellular protein transmembrane transport"/>
    <property type="evidence" value="ECO:0007669"/>
    <property type="project" value="TreeGrafter"/>
</dbReference>
<evidence type="ECO:0000256" key="5">
    <source>
        <dbReference type="ARBA" id="ARBA00023136"/>
    </source>
</evidence>
<geneLocation type="plastid" evidence="7"/>
<evidence type="ECO:0000313" key="7">
    <source>
        <dbReference type="EMBL" id="QEI59611.1"/>
    </source>
</evidence>
<sequence>MINFNFLHNPIIILKLTFFEHIIELYERLVFIIKLSILLIGFSFLKVYKLISILKYPVQNIKFFQFSPNEYFITTFKIAFYNGIFFTSPFIIGQFIIFLFPGLKKKEIFFILLLILSSIILFFLSFIFSYYILIPTTINFFLNYNETIIEPFWSFNQYFEFICNFFFNTGLIFQIPIFQVILELFNIIPFTQILYLWKYIILLSTILGAILTPSTDPLTQIFFSLVLIILYSFGLIFIYLIRII</sequence>
<feature type="transmembrane region" description="Helical" evidence="6">
    <location>
        <begin position="78"/>
        <end position="101"/>
    </location>
</feature>
<dbReference type="AlphaFoldDB" id="A0A5C0F3S8"/>
<dbReference type="PANTHER" id="PTHR30371">
    <property type="entry name" value="SEC-INDEPENDENT PROTEIN TRANSLOCASE PROTEIN TATC"/>
    <property type="match status" value="1"/>
</dbReference>
<dbReference type="Pfam" id="PF00902">
    <property type="entry name" value="TatC"/>
    <property type="match status" value="1"/>
</dbReference>
<keyword evidence="5 6" id="KW-0472">Membrane</keyword>
<dbReference type="NCBIfam" id="TIGR00945">
    <property type="entry name" value="tatC"/>
    <property type="match status" value="1"/>
</dbReference>
<evidence type="ECO:0000256" key="1">
    <source>
        <dbReference type="ARBA" id="ARBA00004141"/>
    </source>
</evidence>
<dbReference type="GO" id="GO:0043953">
    <property type="term" value="P:protein transport by the Tat complex"/>
    <property type="evidence" value="ECO:0007669"/>
    <property type="project" value="TreeGrafter"/>
</dbReference>
<keyword evidence="3 6" id="KW-0812">Transmembrane</keyword>
<dbReference type="RefSeq" id="YP_009695275.1">
    <property type="nucleotide sequence ID" value="NC_044785.1"/>
</dbReference>
<proteinExistence type="inferred from homology"/>
<feature type="transmembrane region" description="Helical" evidence="6">
    <location>
        <begin position="158"/>
        <end position="182"/>
    </location>
</feature>
<dbReference type="EMBL" id="MN065498">
    <property type="protein sequence ID" value="QEI59611.1"/>
    <property type="molecule type" value="Genomic_DNA"/>
</dbReference>
<dbReference type="GO" id="GO:0033281">
    <property type="term" value="C:TAT protein transport complex"/>
    <property type="evidence" value="ECO:0007669"/>
    <property type="project" value="TreeGrafter"/>
</dbReference>
<gene>
    <name evidence="7" type="primary">tatC</name>
</gene>
<name>A0A5C0F3S8_NITAL</name>